<dbReference type="Pfam" id="PF00254">
    <property type="entry name" value="FKBP_C"/>
    <property type="match status" value="1"/>
</dbReference>
<dbReference type="AlphaFoldDB" id="A0A1X6WUK3"/>
<proteinExistence type="predicted"/>
<dbReference type="EMBL" id="FWFG01000025">
    <property type="protein sequence ID" value="SLM88989.1"/>
    <property type="molecule type" value="Genomic_DNA"/>
</dbReference>
<dbReference type="PROSITE" id="PS50059">
    <property type="entry name" value="FKBP_PPIASE"/>
    <property type="match status" value="1"/>
</dbReference>
<evidence type="ECO:0000256" key="7">
    <source>
        <dbReference type="SAM" id="SignalP"/>
    </source>
</evidence>
<organism evidence="9 10">
    <name type="scientific">Brachybacterium nesterenkovii</name>
    <dbReference type="NCBI Taxonomy" id="47847"/>
    <lineage>
        <taxon>Bacteria</taxon>
        <taxon>Bacillati</taxon>
        <taxon>Actinomycetota</taxon>
        <taxon>Actinomycetes</taxon>
        <taxon>Micrococcales</taxon>
        <taxon>Dermabacteraceae</taxon>
        <taxon>Brachybacterium</taxon>
    </lineage>
</organism>
<comment type="catalytic activity">
    <reaction evidence="1 5">
        <text>[protein]-peptidylproline (omega=180) = [protein]-peptidylproline (omega=0)</text>
        <dbReference type="Rhea" id="RHEA:16237"/>
        <dbReference type="Rhea" id="RHEA-COMP:10747"/>
        <dbReference type="Rhea" id="RHEA-COMP:10748"/>
        <dbReference type="ChEBI" id="CHEBI:83833"/>
        <dbReference type="ChEBI" id="CHEBI:83834"/>
        <dbReference type="EC" id="5.2.1.8"/>
    </reaction>
</comment>
<dbReference type="InterPro" id="IPR044609">
    <property type="entry name" value="FKBP2/11"/>
</dbReference>
<feature type="domain" description="PPIase FKBP-type" evidence="8">
    <location>
        <begin position="227"/>
        <end position="316"/>
    </location>
</feature>
<reference evidence="9 10" key="1">
    <citation type="submission" date="2017-02" db="EMBL/GenBank/DDBJ databases">
        <authorList>
            <person name="Peterson S.W."/>
        </authorList>
    </citation>
    <scope>NUCLEOTIDE SEQUENCE [LARGE SCALE GENOMIC DNA]</scope>
    <source>
        <strain evidence="9 10">CIP104813</strain>
    </source>
</reference>
<keyword evidence="3 5" id="KW-0697">Rotamase</keyword>
<evidence type="ECO:0000313" key="10">
    <source>
        <dbReference type="Proteomes" id="UP000195981"/>
    </source>
</evidence>
<dbReference type="PANTHER" id="PTHR45779">
    <property type="entry name" value="PEPTIDYLPROLYL ISOMERASE"/>
    <property type="match status" value="1"/>
</dbReference>
<accession>A0A1X6WUK3</accession>
<protein>
    <recommendedName>
        <fullName evidence="2 5">peptidylprolyl isomerase</fullName>
        <ecNumber evidence="2 5">5.2.1.8</ecNumber>
    </recommendedName>
</protein>
<dbReference type="OrthoDB" id="25996at2"/>
<evidence type="ECO:0000256" key="2">
    <source>
        <dbReference type="ARBA" id="ARBA00013194"/>
    </source>
</evidence>
<dbReference type="PROSITE" id="PS51257">
    <property type="entry name" value="PROKAR_LIPOPROTEIN"/>
    <property type="match status" value="1"/>
</dbReference>
<dbReference type="EC" id="5.2.1.8" evidence="2 5"/>
<keyword evidence="7" id="KW-0732">Signal</keyword>
<keyword evidence="4 5" id="KW-0413">Isomerase</keyword>
<dbReference type="Proteomes" id="UP000195981">
    <property type="component" value="Unassembled WGS sequence"/>
</dbReference>
<dbReference type="InterPro" id="IPR001179">
    <property type="entry name" value="PPIase_FKBP_dom"/>
</dbReference>
<feature type="compositionally biased region" description="Polar residues" evidence="6">
    <location>
        <begin position="177"/>
        <end position="201"/>
    </location>
</feature>
<feature type="region of interest" description="Disordered" evidence="6">
    <location>
        <begin position="173"/>
        <end position="209"/>
    </location>
</feature>
<dbReference type="Gene3D" id="3.10.50.40">
    <property type="match status" value="1"/>
</dbReference>
<gene>
    <name evidence="9" type="ORF">FM110_02785</name>
</gene>
<dbReference type="SUPFAM" id="SSF54534">
    <property type="entry name" value="FKBP-like"/>
    <property type="match status" value="1"/>
</dbReference>
<name>A0A1X6WUK3_9MICO</name>
<feature type="chain" id="PRO_5039208242" description="peptidylprolyl isomerase" evidence="7">
    <location>
        <begin position="24"/>
        <end position="321"/>
    </location>
</feature>
<evidence type="ECO:0000256" key="5">
    <source>
        <dbReference type="PROSITE-ProRule" id="PRU00277"/>
    </source>
</evidence>
<dbReference type="GO" id="GO:0003755">
    <property type="term" value="F:peptidyl-prolyl cis-trans isomerase activity"/>
    <property type="evidence" value="ECO:0007669"/>
    <property type="project" value="UniProtKB-KW"/>
</dbReference>
<sequence length="321" mass="32221">MRRRTLLASVLAAAGAAGLAACGADDTSGASGASDGAASDGGASGGGVLDTVTVKGAFGAEPTVTFDAPLSFSAPEAKIITPGDGEAIAEGDALGMHTAYIDATSGEVLQSSWQGAPAEFLAVSVESNGQEAVSFLTTATVGSRIAMLGQVTDSQGKSYQVVQVSDIVSKALPRATGTPQPTPADQPQFTLAENGAPQLSGTPTTPAPSTTVATVTIQGEGEQTAEGDTLAMHYTGWKLSDGSQFDSSWDRGEPFSFTLGQNQVIQGWDVPLTGKTVGSQVLLVIPPAEAYGEAGQSQSELAGETLIFVADILGAVKAPAA</sequence>
<dbReference type="InterPro" id="IPR046357">
    <property type="entry name" value="PPIase_dom_sf"/>
</dbReference>
<evidence type="ECO:0000313" key="9">
    <source>
        <dbReference type="EMBL" id="SLM88989.1"/>
    </source>
</evidence>
<evidence type="ECO:0000259" key="8">
    <source>
        <dbReference type="PROSITE" id="PS50059"/>
    </source>
</evidence>
<keyword evidence="10" id="KW-1185">Reference proteome</keyword>
<evidence type="ECO:0000256" key="1">
    <source>
        <dbReference type="ARBA" id="ARBA00000971"/>
    </source>
</evidence>
<feature type="signal peptide" evidence="7">
    <location>
        <begin position="1"/>
        <end position="23"/>
    </location>
</feature>
<dbReference type="RefSeq" id="WP_087102447.1">
    <property type="nucleotide sequence ID" value="NZ_FWFG01000025.1"/>
</dbReference>
<evidence type="ECO:0000256" key="6">
    <source>
        <dbReference type="SAM" id="MobiDB-lite"/>
    </source>
</evidence>
<evidence type="ECO:0000256" key="4">
    <source>
        <dbReference type="ARBA" id="ARBA00023235"/>
    </source>
</evidence>
<dbReference type="PANTHER" id="PTHR45779:SF7">
    <property type="entry name" value="PEPTIDYLPROLYL ISOMERASE"/>
    <property type="match status" value="1"/>
</dbReference>
<evidence type="ECO:0000256" key="3">
    <source>
        <dbReference type="ARBA" id="ARBA00023110"/>
    </source>
</evidence>